<keyword evidence="3" id="KW-0732">Signal</keyword>
<dbReference type="RefSeq" id="WP_201685805.1">
    <property type="nucleotide sequence ID" value="NZ_JAEQNA010000009.1"/>
</dbReference>
<accession>A0A936ZMV9</accession>
<reference evidence="4" key="1">
    <citation type="submission" date="2021-01" db="EMBL/GenBank/DDBJ databases">
        <title>Ramlibacter sp. strain AW1 16S ribosomal RNA gene Genome sequencing and assembly.</title>
        <authorList>
            <person name="Kang M."/>
        </authorList>
    </citation>
    <scope>NUCLEOTIDE SEQUENCE</scope>
    <source>
        <strain evidence="4">AW1</strain>
    </source>
</reference>
<feature type="signal peptide" evidence="3">
    <location>
        <begin position="1"/>
        <end position="26"/>
    </location>
</feature>
<keyword evidence="5" id="KW-1185">Reference proteome</keyword>
<protein>
    <submittedName>
        <fullName evidence="4">Tripartite tricarboxylate transporter substrate binding protein</fullName>
    </submittedName>
</protein>
<evidence type="ECO:0000256" key="3">
    <source>
        <dbReference type="SAM" id="SignalP"/>
    </source>
</evidence>
<evidence type="ECO:0000313" key="5">
    <source>
        <dbReference type="Proteomes" id="UP000613011"/>
    </source>
</evidence>
<proteinExistence type="inferred from homology"/>
<dbReference type="InterPro" id="IPR005064">
    <property type="entry name" value="BUG"/>
</dbReference>
<evidence type="ECO:0000256" key="1">
    <source>
        <dbReference type="ARBA" id="ARBA00006987"/>
    </source>
</evidence>
<dbReference type="Pfam" id="PF03401">
    <property type="entry name" value="TctC"/>
    <property type="match status" value="1"/>
</dbReference>
<dbReference type="CDD" id="cd13578">
    <property type="entry name" value="PBP2_Bug27"/>
    <property type="match status" value="1"/>
</dbReference>
<evidence type="ECO:0000256" key="2">
    <source>
        <dbReference type="SAM" id="MobiDB-lite"/>
    </source>
</evidence>
<dbReference type="AlphaFoldDB" id="A0A936ZMV9"/>
<dbReference type="PANTHER" id="PTHR42928">
    <property type="entry name" value="TRICARBOXYLATE-BINDING PROTEIN"/>
    <property type="match status" value="1"/>
</dbReference>
<dbReference type="Gene3D" id="3.40.190.150">
    <property type="entry name" value="Bordetella uptake gene, domain 1"/>
    <property type="match status" value="1"/>
</dbReference>
<dbReference type="Proteomes" id="UP000613011">
    <property type="component" value="Unassembled WGS sequence"/>
</dbReference>
<dbReference type="SUPFAM" id="SSF53850">
    <property type="entry name" value="Periplasmic binding protein-like II"/>
    <property type="match status" value="1"/>
</dbReference>
<name>A0A936ZMV9_9BURK</name>
<dbReference type="EMBL" id="JAEQNA010000009">
    <property type="protein sequence ID" value="MBL0422672.1"/>
    <property type="molecule type" value="Genomic_DNA"/>
</dbReference>
<dbReference type="Gene3D" id="3.40.190.10">
    <property type="entry name" value="Periplasmic binding protein-like II"/>
    <property type="match status" value="1"/>
</dbReference>
<organism evidence="4 5">
    <name type="scientific">Ramlibacter aurantiacus</name>
    <dbReference type="NCBI Taxonomy" id="2801330"/>
    <lineage>
        <taxon>Bacteria</taxon>
        <taxon>Pseudomonadati</taxon>
        <taxon>Pseudomonadota</taxon>
        <taxon>Betaproteobacteria</taxon>
        <taxon>Burkholderiales</taxon>
        <taxon>Comamonadaceae</taxon>
        <taxon>Ramlibacter</taxon>
    </lineage>
</organism>
<comment type="similarity">
    <text evidence="1">Belongs to the UPF0065 (bug) family.</text>
</comment>
<dbReference type="PANTHER" id="PTHR42928:SF5">
    <property type="entry name" value="BLR1237 PROTEIN"/>
    <property type="match status" value="1"/>
</dbReference>
<evidence type="ECO:0000313" key="4">
    <source>
        <dbReference type="EMBL" id="MBL0422672.1"/>
    </source>
</evidence>
<dbReference type="InterPro" id="IPR042100">
    <property type="entry name" value="Bug_dom1"/>
</dbReference>
<dbReference type="PIRSF" id="PIRSF017082">
    <property type="entry name" value="YflP"/>
    <property type="match status" value="1"/>
</dbReference>
<gene>
    <name evidence="4" type="ORF">JI739_20225</name>
</gene>
<feature type="chain" id="PRO_5037428335" evidence="3">
    <location>
        <begin position="27"/>
        <end position="327"/>
    </location>
</feature>
<comment type="caution">
    <text evidence="4">The sequence shown here is derived from an EMBL/GenBank/DDBJ whole genome shotgun (WGS) entry which is preliminary data.</text>
</comment>
<feature type="region of interest" description="Disordered" evidence="2">
    <location>
        <begin position="286"/>
        <end position="308"/>
    </location>
</feature>
<sequence>MNKRQFLRLPLLSAIAWACVAGTASAQPSAYPGKPITIIVPFAAGGSTDTMARLIGKKLSAHLNQPVIVENRPGAGSTIGSAIVAKAPPDGHTLLVSTISLAINASLQPNVPFDAVKDLQPVTQISSLPLVLVVNSSLPARNLREFVELARNRPVKLNYASSGNGTSPHLAGEMFKTMAKVDMVHVPYKGNAPVMNDLLAGHVDAHFGLLPAMLPQVKNGKLRALAVTTEKRTPALPDVPTLAESGFPDYEINSWQGLFAPAQTPPEVVRRLSEVMNRIIDEPEFRTSLSKEGSDPVGGSSEQFTRHVENEVRKWARVVKESGAKPD</sequence>